<evidence type="ECO:0000256" key="2">
    <source>
        <dbReference type="ARBA" id="ARBA00022692"/>
    </source>
</evidence>
<dbReference type="AlphaFoldDB" id="A0A1W9KZE4"/>
<proteinExistence type="inferred from homology"/>
<accession>A0A1W9KZE4</accession>
<feature type="transmembrane region" description="Helical" evidence="5">
    <location>
        <begin position="182"/>
        <end position="200"/>
    </location>
</feature>
<evidence type="ECO:0000256" key="3">
    <source>
        <dbReference type="ARBA" id="ARBA00022989"/>
    </source>
</evidence>
<keyword evidence="3 5" id="KW-1133">Transmembrane helix</keyword>
<comment type="caution">
    <text evidence="6">The sequence shown here is derived from an EMBL/GenBank/DDBJ whole genome shotgun (WGS) entry which is preliminary data.</text>
</comment>
<sequence>MDAVMVTALLGALIGLVLAFTGAGGGILSVPLLVFGLHLSVQQAAPIGLSAVFAASLLGAVLGLREGIVRYRAAALMGIAGMALAPAGFFLAQNLPARPLTVAFALVMFYTAWRILSSSQKTLESRASAPCVVSRVDQRLTWTRPCARVLAGSGMVSGLLSGLLGVGGGFVIVPALSRYTDLPIRSVQATSLAVMALVSLSGVTSAAVHGSLTWGIVLPFAAGAVAALLAGRALASKLQPKHLQQAFAWFCVAVALLMLARAANLLPA</sequence>
<feature type="transmembrane region" description="Helical" evidence="5">
    <location>
        <begin position="149"/>
        <end position="176"/>
    </location>
</feature>
<evidence type="ECO:0000313" key="7">
    <source>
        <dbReference type="Proteomes" id="UP000192505"/>
    </source>
</evidence>
<keyword evidence="2 5" id="KW-0812">Transmembrane</keyword>
<dbReference type="Proteomes" id="UP000192505">
    <property type="component" value="Unassembled WGS sequence"/>
</dbReference>
<evidence type="ECO:0000313" key="6">
    <source>
        <dbReference type="EMBL" id="OQW90099.1"/>
    </source>
</evidence>
<gene>
    <name evidence="6" type="ORF">BWK72_02480</name>
</gene>
<dbReference type="EMBL" id="MTEI01000001">
    <property type="protein sequence ID" value="OQW90099.1"/>
    <property type="molecule type" value="Genomic_DNA"/>
</dbReference>
<keyword evidence="4 5" id="KW-0472">Membrane</keyword>
<protein>
    <recommendedName>
        <fullName evidence="5">Probable membrane transporter protein</fullName>
    </recommendedName>
</protein>
<dbReference type="InterPro" id="IPR002781">
    <property type="entry name" value="TM_pro_TauE-like"/>
</dbReference>
<feature type="transmembrane region" description="Helical" evidence="5">
    <location>
        <begin position="246"/>
        <end position="266"/>
    </location>
</feature>
<feature type="transmembrane region" description="Helical" evidence="5">
    <location>
        <begin position="97"/>
        <end position="116"/>
    </location>
</feature>
<evidence type="ECO:0000256" key="5">
    <source>
        <dbReference type="RuleBase" id="RU363041"/>
    </source>
</evidence>
<dbReference type="GO" id="GO:0005886">
    <property type="term" value="C:plasma membrane"/>
    <property type="evidence" value="ECO:0007669"/>
    <property type="project" value="UniProtKB-SubCell"/>
</dbReference>
<feature type="transmembrane region" description="Helical" evidence="5">
    <location>
        <begin position="71"/>
        <end position="91"/>
    </location>
</feature>
<evidence type="ECO:0000256" key="4">
    <source>
        <dbReference type="ARBA" id="ARBA00023136"/>
    </source>
</evidence>
<organism evidence="6 7">
    <name type="scientific">Rhodoferax ferrireducens</name>
    <dbReference type="NCBI Taxonomy" id="192843"/>
    <lineage>
        <taxon>Bacteria</taxon>
        <taxon>Pseudomonadati</taxon>
        <taxon>Pseudomonadota</taxon>
        <taxon>Betaproteobacteria</taxon>
        <taxon>Burkholderiales</taxon>
        <taxon>Comamonadaceae</taxon>
        <taxon>Rhodoferax</taxon>
    </lineage>
</organism>
<reference evidence="6 7" key="1">
    <citation type="submission" date="2017-01" db="EMBL/GenBank/DDBJ databases">
        <title>Novel large sulfur bacteria in the metagenomes of groundwater-fed chemosynthetic microbial mats in the Lake Huron basin.</title>
        <authorList>
            <person name="Sharrar A.M."/>
            <person name="Flood B.E."/>
            <person name="Bailey J.V."/>
            <person name="Jones D.S."/>
            <person name="Biddanda B."/>
            <person name="Ruberg S.A."/>
            <person name="Marcus D.N."/>
            <person name="Dick G.J."/>
        </authorList>
    </citation>
    <scope>NUCLEOTIDE SEQUENCE [LARGE SCALE GENOMIC DNA]</scope>
    <source>
        <strain evidence="6">A7</strain>
    </source>
</reference>
<comment type="subcellular location">
    <subcellularLocation>
        <location evidence="5">Cell membrane</location>
        <topology evidence="5">Multi-pass membrane protein</topology>
    </subcellularLocation>
    <subcellularLocation>
        <location evidence="1">Membrane</location>
        <topology evidence="1">Multi-pass membrane protein</topology>
    </subcellularLocation>
</comment>
<feature type="transmembrane region" description="Helical" evidence="5">
    <location>
        <begin position="212"/>
        <end position="234"/>
    </location>
</feature>
<keyword evidence="5" id="KW-1003">Cell membrane</keyword>
<dbReference type="InterPro" id="IPR051598">
    <property type="entry name" value="TSUP/Inactive_protease-like"/>
</dbReference>
<dbReference type="PANTHER" id="PTHR43701:SF2">
    <property type="entry name" value="MEMBRANE TRANSPORTER PROTEIN YJNA-RELATED"/>
    <property type="match status" value="1"/>
</dbReference>
<evidence type="ECO:0000256" key="1">
    <source>
        <dbReference type="ARBA" id="ARBA00004141"/>
    </source>
</evidence>
<dbReference type="PANTHER" id="PTHR43701">
    <property type="entry name" value="MEMBRANE TRANSPORTER PROTEIN MJ0441-RELATED"/>
    <property type="match status" value="1"/>
</dbReference>
<comment type="similarity">
    <text evidence="5">Belongs to the 4-toluene sulfonate uptake permease (TSUP) (TC 2.A.102) family.</text>
</comment>
<dbReference type="Pfam" id="PF01925">
    <property type="entry name" value="TauE"/>
    <property type="match status" value="1"/>
</dbReference>
<name>A0A1W9KZE4_9BURK</name>
<feature type="transmembrane region" description="Helical" evidence="5">
    <location>
        <begin position="43"/>
        <end position="64"/>
    </location>
</feature>